<evidence type="ECO:0000313" key="3">
    <source>
        <dbReference type="EnsemblMetazoa" id="ASIC017161-PA"/>
    </source>
</evidence>
<keyword evidence="4" id="KW-1185">Reference proteome</keyword>
<feature type="compositionally biased region" description="Polar residues" evidence="1">
    <location>
        <begin position="1"/>
        <end position="13"/>
    </location>
</feature>
<dbReference type="VEuPathDB" id="VectorBase:ASIC017161"/>
<feature type="region of interest" description="Disordered" evidence="1">
    <location>
        <begin position="96"/>
        <end position="115"/>
    </location>
</feature>
<reference evidence="2 4" key="1">
    <citation type="journal article" date="2014" name="BMC Genomics">
        <title>Genome sequence of Anopheles sinensis provides insight into genetics basis of mosquito competence for malaria parasites.</title>
        <authorList>
            <person name="Zhou D."/>
            <person name="Zhang D."/>
            <person name="Ding G."/>
            <person name="Shi L."/>
            <person name="Hou Q."/>
            <person name="Ye Y."/>
            <person name="Xu Y."/>
            <person name="Zhou H."/>
            <person name="Xiong C."/>
            <person name="Li S."/>
            <person name="Yu J."/>
            <person name="Hong S."/>
            <person name="Yu X."/>
            <person name="Zou P."/>
            <person name="Chen C."/>
            <person name="Chang X."/>
            <person name="Wang W."/>
            <person name="Lv Y."/>
            <person name="Sun Y."/>
            <person name="Ma L."/>
            <person name="Shen B."/>
            <person name="Zhu C."/>
        </authorList>
    </citation>
    <scope>NUCLEOTIDE SEQUENCE [LARGE SCALE GENOMIC DNA]</scope>
</reference>
<sequence length="115" mass="13321">MSKYRTVSRTFLQPRSVSNRRSRRDRTLYASRPGWGKREGSLVLVKYDGNDLVSDTQRVVLARRSPIPIPYILHMYEMCRSRRHLSIMATCRHVSDRFSPESATSTPREEAYGAS</sequence>
<proteinExistence type="predicted"/>
<accession>A0A084WFA3</accession>
<name>A0A084WFA3_ANOSI</name>
<dbReference type="Proteomes" id="UP000030765">
    <property type="component" value="Unassembled WGS sequence"/>
</dbReference>
<organism evidence="2">
    <name type="scientific">Anopheles sinensis</name>
    <name type="common">Mosquito</name>
    <dbReference type="NCBI Taxonomy" id="74873"/>
    <lineage>
        <taxon>Eukaryota</taxon>
        <taxon>Metazoa</taxon>
        <taxon>Ecdysozoa</taxon>
        <taxon>Arthropoda</taxon>
        <taxon>Hexapoda</taxon>
        <taxon>Insecta</taxon>
        <taxon>Pterygota</taxon>
        <taxon>Neoptera</taxon>
        <taxon>Endopterygota</taxon>
        <taxon>Diptera</taxon>
        <taxon>Nematocera</taxon>
        <taxon>Culicoidea</taxon>
        <taxon>Culicidae</taxon>
        <taxon>Anophelinae</taxon>
        <taxon>Anopheles</taxon>
    </lineage>
</organism>
<protein>
    <submittedName>
        <fullName evidence="2 3">Amidase</fullName>
    </submittedName>
</protein>
<dbReference type="AlphaFoldDB" id="A0A084WFA3"/>
<gene>
    <name evidence="2" type="ORF">ZHAS_00017161</name>
</gene>
<dbReference type="EMBL" id="KE525342">
    <property type="protein sequence ID" value="KFB48897.1"/>
    <property type="molecule type" value="Genomic_DNA"/>
</dbReference>
<evidence type="ECO:0000313" key="4">
    <source>
        <dbReference type="Proteomes" id="UP000030765"/>
    </source>
</evidence>
<evidence type="ECO:0000256" key="1">
    <source>
        <dbReference type="SAM" id="MobiDB-lite"/>
    </source>
</evidence>
<feature type="region of interest" description="Disordered" evidence="1">
    <location>
        <begin position="1"/>
        <end position="25"/>
    </location>
</feature>
<reference evidence="3" key="2">
    <citation type="submission" date="2020-05" db="UniProtKB">
        <authorList>
            <consortium name="EnsemblMetazoa"/>
        </authorList>
    </citation>
    <scope>IDENTIFICATION</scope>
</reference>
<evidence type="ECO:0000313" key="2">
    <source>
        <dbReference type="EMBL" id="KFB48897.1"/>
    </source>
</evidence>
<dbReference type="EMBL" id="ATLV01023319">
    <property type="status" value="NOT_ANNOTATED_CDS"/>
    <property type="molecule type" value="Genomic_DNA"/>
</dbReference>
<dbReference type="EnsemblMetazoa" id="ASIC017161-RA">
    <property type="protein sequence ID" value="ASIC017161-PA"/>
    <property type="gene ID" value="ASIC017161"/>
</dbReference>